<dbReference type="Proteomes" id="UP000076761">
    <property type="component" value="Unassembled WGS sequence"/>
</dbReference>
<dbReference type="STRING" id="1314782.A0A165MJ74"/>
<dbReference type="InterPro" id="IPR025476">
    <property type="entry name" value="Helitron_helicase-like"/>
</dbReference>
<protein>
    <recommendedName>
        <fullName evidence="1">Helitron helicase-like domain-containing protein</fullName>
    </recommendedName>
</protein>
<accession>A0A165MJ74</accession>
<dbReference type="EMBL" id="KV425684">
    <property type="protein sequence ID" value="KZT18401.1"/>
    <property type="molecule type" value="Genomic_DNA"/>
</dbReference>
<sequence>MYGDRRFQTDYYFPFILFNQQQIKNSSKGGYLLTERKNYRDVARKVLDIDMNALETLIERGKGGLLVRPETDDERACFELLSLIDHVAGHVDGSNTVKKYQRNECKSLIIAYGAPMWFITFAPVDFKHLICLYYCGIKIDLTTFYPSRPEYIDCLREISKNPVACARFFHVMVTTFIKSVIRPDGTGFYGNTSAYYGTVE</sequence>
<name>A0A165MJ74_9AGAM</name>
<evidence type="ECO:0000313" key="2">
    <source>
        <dbReference type="EMBL" id="KZT18401.1"/>
    </source>
</evidence>
<keyword evidence="3" id="KW-1185">Reference proteome</keyword>
<organism evidence="2 3">
    <name type="scientific">Neolentinus lepideus HHB14362 ss-1</name>
    <dbReference type="NCBI Taxonomy" id="1314782"/>
    <lineage>
        <taxon>Eukaryota</taxon>
        <taxon>Fungi</taxon>
        <taxon>Dikarya</taxon>
        <taxon>Basidiomycota</taxon>
        <taxon>Agaricomycotina</taxon>
        <taxon>Agaricomycetes</taxon>
        <taxon>Gloeophyllales</taxon>
        <taxon>Gloeophyllaceae</taxon>
        <taxon>Neolentinus</taxon>
    </lineage>
</organism>
<dbReference type="OrthoDB" id="3254930at2759"/>
<evidence type="ECO:0000313" key="3">
    <source>
        <dbReference type="Proteomes" id="UP000076761"/>
    </source>
</evidence>
<dbReference type="InParanoid" id="A0A165MJ74"/>
<evidence type="ECO:0000259" key="1">
    <source>
        <dbReference type="Pfam" id="PF14214"/>
    </source>
</evidence>
<gene>
    <name evidence="2" type="ORF">NEOLEDRAFT_1050152</name>
</gene>
<dbReference type="Pfam" id="PF14214">
    <property type="entry name" value="Helitron_like_N"/>
    <property type="match status" value="1"/>
</dbReference>
<proteinExistence type="predicted"/>
<feature type="non-terminal residue" evidence="2">
    <location>
        <position position="200"/>
    </location>
</feature>
<reference evidence="2 3" key="1">
    <citation type="journal article" date="2016" name="Mol. Biol. Evol.">
        <title>Comparative Genomics of Early-Diverging Mushroom-Forming Fungi Provides Insights into the Origins of Lignocellulose Decay Capabilities.</title>
        <authorList>
            <person name="Nagy L.G."/>
            <person name="Riley R."/>
            <person name="Tritt A."/>
            <person name="Adam C."/>
            <person name="Daum C."/>
            <person name="Floudas D."/>
            <person name="Sun H."/>
            <person name="Yadav J.S."/>
            <person name="Pangilinan J."/>
            <person name="Larsson K.H."/>
            <person name="Matsuura K."/>
            <person name="Barry K."/>
            <person name="Labutti K."/>
            <person name="Kuo R."/>
            <person name="Ohm R.A."/>
            <person name="Bhattacharya S.S."/>
            <person name="Shirouzu T."/>
            <person name="Yoshinaga Y."/>
            <person name="Martin F.M."/>
            <person name="Grigoriev I.V."/>
            <person name="Hibbett D.S."/>
        </authorList>
    </citation>
    <scope>NUCLEOTIDE SEQUENCE [LARGE SCALE GENOMIC DNA]</scope>
    <source>
        <strain evidence="2 3">HHB14362 ss-1</strain>
    </source>
</reference>
<feature type="domain" description="Helitron helicase-like" evidence="1">
    <location>
        <begin position="5"/>
        <end position="200"/>
    </location>
</feature>
<dbReference type="AlphaFoldDB" id="A0A165MJ74"/>